<dbReference type="Proteomes" id="UP000199236">
    <property type="component" value="Unassembled WGS sequence"/>
</dbReference>
<gene>
    <name evidence="1" type="ORF">SAMN04488056_101314</name>
</gene>
<keyword evidence="2" id="KW-1185">Reference proteome</keyword>
<evidence type="ECO:0000313" key="2">
    <source>
        <dbReference type="Proteomes" id="UP000199236"/>
    </source>
</evidence>
<protein>
    <submittedName>
        <fullName evidence="1">Uncharacterized protein</fullName>
    </submittedName>
</protein>
<sequence length="61" mass="6807">MGGTSTPPLRPECLTKLSQNCTFIILLQTSELSWEHVKQAWQISVAYILSLSNSNHVSDEC</sequence>
<accession>A0A1I5A1X6</accession>
<dbReference type="EMBL" id="FOVR01000001">
    <property type="protein sequence ID" value="SFN56436.1"/>
    <property type="molecule type" value="Genomic_DNA"/>
</dbReference>
<organism evidence="1 2">
    <name type="scientific">Cohaesibacter marisflavi</name>
    <dbReference type="NCBI Taxonomy" id="655353"/>
    <lineage>
        <taxon>Bacteria</taxon>
        <taxon>Pseudomonadati</taxon>
        <taxon>Pseudomonadota</taxon>
        <taxon>Alphaproteobacteria</taxon>
        <taxon>Hyphomicrobiales</taxon>
        <taxon>Cohaesibacteraceae</taxon>
    </lineage>
</organism>
<proteinExistence type="predicted"/>
<evidence type="ECO:0000313" key="1">
    <source>
        <dbReference type="EMBL" id="SFN56436.1"/>
    </source>
</evidence>
<dbReference type="AlphaFoldDB" id="A0A1I5A1X6"/>
<reference evidence="1 2" key="1">
    <citation type="submission" date="2016-10" db="EMBL/GenBank/DDBJ databases">
        <authorList>
            <person name="de Groot N.N."/>
        </authorList>
    </citation>
    <scope>NUCLEOTIDE SEQUENCE [LARGE SCALE GENOMIC DNA]</scope>
    <source>
        <strain evidence="1 2">CGMCC 1.9157</strain>
    </source>
</reference>
<name>A0A1I5A1X6_9HYPH</name>